<dbReference type="Gene3D" id="3.30.450.40">
    <property type="match status" value="1"/>
</dbReference>
<evidence type="ECO:0000259" key="5">
    <source>
        <dbReference type="PROSITE" id="PS50921"/>
    </source>
</evidence>
<dbReference type="PROSITE" id="PS50921">
    <property type="entry name" value="ANTAR"/>
    <property type="match status" value="1"/>
</dbReference>
<keyword evidence="4" id="KW-0804">Transcription</keyword>
<dbReference type="GO" id="GO:0016301">
    <property type="term" value="F:kinase activity"/>
    <property type="evidence" value="ECO:0007669"/>
    <property type="project" value="UniProtKB-KW"/>
</dbReference>
<keyword evidence="3" id="KW-0805">Transcription regulation</keyword>
<dbReference type="Gene3D" id="1.10.10.10">
    <property type="entry name" value="Winged helix-like DNA-binding domain superfamily/Winged helix DNA-binding domain"/>
    <property type="match status" value="1"/>
</dbReference>
<proteinExistence type="predicted"/>
<keyword evidence="2" id="KW-0418">Kinase</keyword>
<organism evidence="6 7">
    <name type="scientific">Williamsia marianensis</name>
    <dbReference type="NCBI Taxonomy" id="85044"/>
    <lineage>
        <taxon>Bacteria</taxon>
        <taxon>Bacillati</taxon>
        <taxon>Actinomycetota</taxon>
        <taxon>Actinomycetes</taxon>
        <taxon>Mycobacteriales</taxon>
        <taxon>Nocardiaceae</taxon>
        <taxon>Williamsia</taxon>
    </lineage>
</organism>
<dbReference type="OrthoDB" id="3688893at2"/>
<dbReference type="GO" id="GO:0003723">
    <property type="term" value="F:RNA binding"/>
    <property type="evidence" value="ECO:0007669"/>
    <property type="project" value="InterPro"/>
</dbReference>
<evidence type="ECO:0000256" key="1">
    <source>
        <dbReference type="ARBA" id="ARBA00022679"/>
    </source>
</evidence>
<accession>A0A495KAT7</accession>
<dbReference type="Pfam" id="PF03861">
    <property type="entry name" value="ANTAR"/>
    <property type="match status" value="1"/>
</dbReference>
<dbReference type="Pfam" id="PF13185">
    <property type="entry name" value="GAF_2"/>
    <property type="match status" value="1"/>
</dbReference>
<evidence type="ECO:0000313" key="6">
    <source>
        <dbReference type="EMBL" id="RKR97935.1"/>
    </source>
</evidence>
<evidence type="ECO:0000256" key="3">
    <source>
        <dbReference type="ARBA" id="ARBA00023015"/>
    </source>
</evidence>
<dbReference type="InterPro" id="IPR011006">
    <property type="entry name" value="CheY-like_superfamily"/>
</dbReference>
<dbReference type="InterPro" id="IPR012074">
    <property type="entry name" value="GAF_ANTAR"/>
</dbReference>
<feature type="domain" description="ANTAR" evidence="5">
    <location>
        <begin position="164"/>
        <end position="225"/>
    </location>
</feature>
<dbReference type="SUPFAM" id="SSF55781">
    <property type="entry name" value="GAF domain-like"/>
    <property type="match status" value="1"/>
</dbReference>
<dbReference type="EMBL" id="RBKV01000001">
    <property type="protein sequence ID" value="RKR97935.1"/>
    <property type="molecule type" value="Genomic_DNA"/>
</dbReference>
<protein>
    <submittedName>
        <fullName evidence="6">GAF domain-containing protein</fullName>
    </submittedName>
</protein>
<evidence type="ECO:0000256" key="2">
    <source>
        <dbReference type="ARBA" id="ARBA00022777"/>
    </source>
</evidence>
<dbReference type="InterPro" id="IPR029016">
    <property type="entry name" value="GAF-like_dom_sf"/>
</dbReference>
<reference evidence="6 7" key="1">
    <citation type="submission" date="2018-10" db="EMBL/GenBank/DDBJ databases">
        <title>Sequencing the genomes of 1000 actinobacteria strains.</title>
        <authorList>
            <person name="Klenk H.-P."/>
        </authorList>
    </citation>
    <scope>NUCLEOTIDE SEQUENCE [LARGE SCALE GENOMIC DNA]</scope>
    <source>
        <strain evidence="6 7">DSM 44343</strain>
    </source>
</reference>
<dbReference type="RefSeq" id="WP_084248179.1">
    <property type="nucleotide sequence ID" value="NZ_CBCRXS010000001.1"/>
</dbReference>
<dbReference type="PIRSF" id="PIRSF036625">
    <property type="entry name" value="GAF_ANTAR"/>
    <property type="match status" value="1"/>
</dbReference>
<dbReference type="Proteomes" id="UP000274762">
    <property type="component" value="Unassembled WGS sequence"/>
</dbReference>
<dbReference type="InterPro" id="IPR036388">
    <property type="entry name" value="WH-like_DNA-bd_sf"/>
</dbReference>
<dbReference type="SUPFAM" id="SSF52172">
    <property type="entry name" value="CheY-like"/>
    <property type="match status" value="1"/>
</dbReference>
<evidence type="ECO:0000256" key="4">
    <source>
        <dbReference type="ARBA" id="ARBA00023163"/>
    </source>
</evidence>
<dbReference type="AlphaFoldDB" id="A0A495KAT7"/>
<evidence type="ECO:0000313" key="7">
    <source>
        <dbReference type="Proteomes" id="UP000274762"/>
    </source>
</evidence>
<dbReference type="InterPro" id="IPR003018">
    <property type="entry name" value="GAF"/>
</dbReference>
<sequence length="243" mass="26646">MRENRSDLRAVTEELAGGIRTRLPESIASVLEGLTSSAVEHVPGADHAGITVITKRNKITSTAATSRAARRLDQLQSELGEGPCVDAATHQHTIRVDDLAVEKRWPAFSSAALAATPIRSALSFRLYSDREATGALNLYGDNAFAFTEGAEEVGLMHAAHAAVALYAVRRHDEFESALASRDIIGQAKGMIMERYDLDGVQAFDLLKKLSQESNTRLVDVSRRLVRREHPAVDPPRTRRAEHR</sequence>
<keyword evidence="1" id="KW-0808">Transferase</keyword>
<dbReference type="InterPro" id="IPR005561">
    <property type="entry name" value="ANTAR"/>
</dbReference>
<dbReference type="SMART" id="SM01012">
    <property type="entry name" value="ANTAR"/>
    <property type="match status" value="1"/>
</dbReference>
<comment type="caution">
    <text evidence="6">The sequence shown here is derived from an EMBL/GenBank/DDBJ whole genome shotgun (WGS) entry which is preliminary data.</text>
</comment>
<name>A0A495KAT7_WILMA</name>
<gene>
    <name evidence="6" type="ORF">DFJ75_4829</name>
</gene>